<dbReference type="InterPro" id="IPR012902">
    <property type="entry name" value="N_methyl_site"/>
</dbReference>
<dbReference type="EMBL" id="NTFH01000012">
    <property type="protein sequence ID" value="PHQ13922.1"/>
    <property type="molecule type" value="Genomic_DNA"/>
</dbReference>
<protein>
    <recommendedName>
        <fullName evidence="4">Pilus assembly protein PilW</fullName>
    </recommendedName>
</protein>
<keyword evidence="1" id="KW-0472">Membrane</keyword>
<dbReference type="AlphaFoldDB" id="A0A2G1UHI4"/>
<dbReference type="GO" id="GO:0043683">
    <property type="term" value="P:type IV pilus assembly"/>
    <property type="evidence" value="ECO:0007669"/>
    <property type="project" value="InterPro"/>
</dbReference>
<organism evidence="2 3">
    <name type="scientific">Marinobacter profundi</name>
    <dbReference type="NCBI Taxonomy" id="2666256"/>
    <lineage>
        <taxon>Bacteria</taxon>
        <taxon>Pseudomonadati</taxon>
        <taxon>Pseudomonadota</taxon>
        <taxon>Gammaproteobacteria</taxon>
        <taxon>Pseudomonadales</taxon>
        <taxon>Marinobacteraceae</taxon>
        <taxon>Marinobacter</taxon>
    </lineage>
</organism>
<dbReference type="PROSITE" id="PS00409">
    <property type="entry name" value="PROKAR_NTER_METHYL"/>
    <property type="match status" value="1"/>
</dbReference>
<dbReference type="InterPro" id="IPR032092">
    <property type="entry name" value="PilW"/>
</dbReference>
<reference evidence="2 3" key="1">
    <citation type="submission" date="2017-09" db="EMBL/GenBank/DDBJ databases">
        <title>The draft genome sequences of Marinobacter sp. PWS21.</title>
        <authorList>
            <person name="Cao J."/>
        </authorList>
    </citation>
    <scope>NUCLEOTIDE SEQUENCE [LARGE SCALE GENOMIC DNA]</scope>
    <source>
        <strain evidence="2 3">PWS21</strain>
    </source>
</reference>
<evidence type="ECO:0000313" key="2">
    <source>
        <dbReference type="EMBL" id="PHQ13922.1"/>
    </source>
</evidence>
<dbReference type="Pfam" id="PF16074">
    <property type="entry name" value="PilW"/>
    <property type="match status" value="1"/>
</dbReference>
<evidence type="ECO:0000313" key="3">
    <source>
        <dbReference type="Proteomes" id="UP000231409"/>
    </source>
</evidence>
<keyword evidence="1" id="KW-1133">Transmembrane helix</keyword>
<dbReference type="Proteomes" id="UP000231409">
    <property type="component" value="Unassembled WGS sequence"/>
</dbReference>
<sequence>MRNSSKPVHGGQTGLSLIELMISMTLGLILMAGLVQIFVANKQSFVLSQALANVQESGREGAMILAREVRNADYWGCITEATSVQNNLNPGGTDDVLDFTRGLEIYADSYSTNAIVDGSHVIVLRGIGGGPEVTVDKVPAADSASLHVSDASMFDVGDILLVSDCENANIFQVSKANENGNDLVVHNTGGTMTPGNAIKTMPKKYSDNAKVYRPSVTRYSVQADASGRRSLVVERALVESNSGDASSLGAAVELVAEVRDMRTLIGVDTDGDGAVNEWRDPPAATDAGAEDVLATTLAVRVSLLVRSRDESVSDDPVAVCFPGWLDCTSAATGLQTPADSALYRAYTFTSSIRNRIIGEG</sequence>
<comment type="caution">
    <text evidence="2">The sequence shown here is derived from an EMBL/GenBank/DDBJ whole genome shotgun (WGS) entry which is preliminary data.</text>
</comment>
<keyword evidence="3" id="KW-1185">Reference proteome</keyword>
<gene>
    <name evidence="2" type="ORF">CLH61_15340</name>
</gene>
<evidence type="ECO:0000256" key="1">
    <source>
        <dbReference type="SAM" id="Phobius"/>
    </source>
</evidence>
<name>A0A2G1UHI4_9GAMM</name>
<proteinExistence type="predicted"/>
<accession>A0A2G1UHI4</accession>
<dbReference type="RefSeq" id="WP_099615648.1">
    <property type="nucleotide sequence ID" value="NZ_KZ319375.1"/>
</dbReference>
<keyword evidence="1" id="KW-0812">Transmembrane</keyword>
<dbReference type="Pfam" id="PF07963">
    <property type="entry name" value="N_methyl"/>
    <property type="match status" value="1"/>
</dbReference>
<evidence type="ECO:0008006" key="4">
    <source>
        <dbReference type="Google" id="ProtNLM"/>
    </source>
</evidence>
<feature type="transmembrane region" description="Helical" evidence="1">
    <location>
        <begin position="20"/>
        <end position="39"/>
    </location>
</feature>